<organism evidence="2 3">
    <name type="scientific">Urechidicola vernalis</name>
    <dbReference type="NCBI Taxonomy" id="3075600"/>
    <lineage>
        <taxon>Bacteria</taxon>
        <taxon>Pseudomonadati</taxon>
        <taxon>Bacteroidota</taxon>
        <taxon>Flavobacteriia</taxon>
        <taxon>Flavobacteriales</taxon>
        <taxon>Flavobacteriaceae</taxon>
        <taxon>Urechidicola</taxon>
    </lineage>
</organism>
<protein>
    <recommendedName>
        <fullName evidence="4">DUF1735 domain-containing protein</fullName>
    </recommendedName>
</protein>
<proteinExistence type="predicted"/>
<reference evidence="2 3" key="1">
    <citation type="submission" date="2023-09" db="EMBL/GenBank/DDBJ databases">
        <authorList>
            <person name="Rey-Velasco X."/>
        </authorList>
    </citation>
    <scope>NUCLEOTIDE SEQUENCE [LARGE SCALE GENOMIC DNA]</scope>
    <source>
        <strain evidence="2 3">P050</strain>
    </source>
</reference>
<evidence type="ECO:0000256" key="1">
    <source>
        <dbReference type="SAM" id="SignalP"/>
    </source>
</evidence>
<evidence type="ECO:0000313" key="3">
    <source>
        <dbReference type="Proteomes" id="UP001252186"/>
    </source>
</evidence>
<dbReference type="Proteomes" id="UP001252186">
    <property type="component" value="Unassembled WGS sequence"/>
</dbReference>
<dbReference type="EMBL" id="JAVRHV010000001">
    <property type="protein sequence ID" value="MDT0551833.1"/>
    <property type="molecule type" value="Genomic_DNA"/>
</dbReference>
<evidence type="ECO:0008006" key="4">
    <source>
        <dbReference type="Google" id="ProtNLM"/>
    </source>
</evidence>
<feature type="chain" id="PRO_5047494325" description="DUF1735 domain-containing protein" evidence="1">
    <location>
        <begin position="21"/>
        <end position="521"/>
    </location>
</feature>
<keyword evidence="3" id="KW-1185">Reference proteome</keyword>
<accession>A0ABU2Y457</accession>
<dbReference type="PROSITE" id="PS51257">
    <property type="entry name" value="PROKAR_LIPOPROTEIN"/>
    <property type="match status" value="1"/>
</dbReference>
<gene>
    <name evidence="2" type="ORF">RM519_01125</name>
</gene>
<keyword evidence="1" id="KW-0732">Signal</keyword>
<dbReference type="RefSeq" id="WP_311591641.1">
    <property type="nucleotide sequence ID" value="NZ_JAVRHV010000001.1"/>
</dbReference>
<evidence type="ECO:0000313" key="2">
    <source>
        <dbReference type="EMBL" id="MDT0551833.1"/>
    </source>
</evidence>
<name>A0ABU2Y457_9FLAO</name>
<sequence>MRLKTIFKLLFLSVFVLLIAQSCTEDNSFGEDLEVAMLPSDISYPDILDIREFSHIESAAPFMNTNGKPVTFELASIKKDDQFLDDSYLNAVTVLNYSEKESEIEDPNDPDNSWIVITNDLSQMGKVVIEEGNPFANGEYLFSFNISAEINGTMESRMYEDALRLVVGPALTEGISYCPFKMNFVSGESTKSNPVEKFGGNDDVRYELATEADKLNIDPVTGEISLNPSYSISAEETIMPIINVISNISEEVVSFEETFTAVLSTTPIVLDKEKDFFFFPTLKPTARQNVQLGGDGYSNMVVEFHKPDDDWYNEFAYWRGDKNNKAIPPPPTQDAVDARAEAGVSGTNSLELPFWGINAPSDSYLVMDAVNLALYEGCFTSKMVYWTKLNYNTKKMGYEADGSAPIDFEVLISTNYTGDPTTTTWTQVNDILECEINDNGTIFTGTPYPGDQTGADPDGLKDPAKNANKLWVRGELDLEDYKTETSFTVAFRLKTYFDTTPNKPLVGTAELSNVHFVASEK</sequence>
<comment type="caution">
    <text evidence="2">The sequence shown here is derived from an EMBL/GenBank/DDBJ whole genome shotgun (WGS) entry which is preliminary data.</text>
</comment>
<feature type="signal peptide" evidence="1">
    <location>
        <begin position="1"/>
        <end position="20"/>
    </location>
</feature>